<feature type="domain" description="Aminoglycoside phosphotransferase" evidence="1">
    <location>
        <begin position="18"/>
        <end position="244"/>
    </location>
</feature>
<name>A0A268NWU0_SHOCL</name>
<dbReference type="PANTHER" id="PTHR41283">
    <property type="entry name" value="AMINOGLYCOSIDE PHOSPHOTRANSFERASE"/>
    <property type="match status" value="1"/>
</dbReference>
<evidence type="ECO:0000313" key="2">
    <source>
        <dbReference type="EMBL" id="PAE87934.1"/>
    </source>
</evidence>
<dbReference type="Pfam" id="PF01636">
    <property type="entry name" value="APH"/>
    <property type="match status" value="1"/>
</dbReference>
<dbReference type="Proteomes" id="UP000216207">
    <property type="component" value="Unassembled WGS sequence"/>
</dbReference>
<accession>A0A268NWU0</accession>
<comment type="caution">
    <text evidence="2">The sequence shown here is derived from an EMBL/GenBank/DDBJ whole genome shotgun (WGS) entry which is preliminary data.</text>
</comment>
<dbReference type="PANTHER" id="PTHR41283:SF1">
    <property type="entry name" value="AMINOGLYCOSIDE PHOSPHOTRANSFERASE DOMAIN-CONTAINING PROTEIN"/>
    <property type="match status" value="1"/>
</dbReference>
<evidence type="ECO:0000313" key="3">
    <source>
        <dbReference type="Proteomes" id="UP000216207"/>
    </source>
</evidence>
<protein>
    <submittedName>
        <fullName evidence="2">Aminoglycoside phosphotransferase</fullName>
    </submittedName>
</protein>
<dbReference type="AlphaFoldDB" id="A0A268NWU0"/>
<dbReference type="EMBL" id="NPCC01000025">
    <property type="protein sequence ID" value="PAE87934.1"/>
    <property type="molecule type" value="Genomic_DNA"/>
</dbReference>
<gene>
    <name evidence="2" type="ORF">CHH72_15830</name>
</gene>
<dbReference type="SUPFAM" id="SSF56112">
    <property type="entry name" value="Protein kinase-like (PK-like)"/>
    <property type="match status" value="1"/>
</dbReference>
<evidence type="ECO:0000259" key="1">
    <source>
        <dbReference type="Pfam" id="PF01636"/>
    </source>
</evidence>
<proteinExistence type="predicted"/>
<dbReference type="InterPro" id="IPR011009">
    <property type="entry name" value="Kinase-like_dom_sf"/>
</dbReference>
<dbReference type="GO" id="GO:0016740">
    <property type="term" value="F:transferase activity"/>
    <property type="evidence" value="ECO:0007669"/>
    <property type="project" value="UniProtKB-KW"/>
</dbReference>
<sequence>MFKNTLEGIPYVAGAKSIRQLVKGFSNDEKYVLDETYLVRLFPLTEAEWRKKEFELVQTCAAHSDFVPKALAFGHLPADGKAYMVLTYMPGKDGEEALPALSEQEQYQIGFVAGQELAKLHEIEADQDWPSWEIAKKQKSDRYLSALEKIEELDPALKQLLTGYIGENEWLLKGRPNRFQHDDFHPANMIIDRNRFVGLVDFGRFDFGDPLHDLQKLGFFSIRVSIPFSIGAIDGYHNGEKPGERFWQLYALYSAMHIVSAIVWGKRTSEEQYDTLLAYSLDVVNDHHDFTEIIPSWYRQKADMFF</sequence>
<dbReference type="RefSeq" id="WP_095326923.1">
    <property type="nucleotide sequence ID" value="NZ_NPCC01000025.1"/>
</dbReference>
<organism evidence="2 3">
    <name type="scientific">Shouchella clausii</name>
    <name type="common">Alkalihalobacillus clausii</name>
    <dbReference type="NCBI Taxonomy" id="79880"/>
    <lineage>
        <taxon>Bacteria</taxon>
        <taxon>Bacillati</taxon>
        <taxon>Bacillota</taxon>
        <taxon>Bacilli</taxon>
        <taxon>Bacillales</taxon>
        <taxon>Bacillaceae</taxon>
        <taxon>Shouchella</taxon>
    </lineage>
</organism>
<dbReference type="Gene3D" id="3.90.1200.10">
    <property type="match status" value="1"/>
</dbReference>
<reference evidence="2 3" key="1">
    <citation type="submission" date="2017-07" db="EMBL/GenBank/DDBJ databases">
        <title>Isolation and whole genome analysis of endospore-forming bacteria from heroin.</title>
        <authorList>
            <person name="Kalinowski J."/>
            <person name="Ahrens B."/>
            <person name="Al-Dilaimi A."/>
            <person name="Winkler A."/>
            <person name="Wibberg D."/>
            <person name="Schleenbecker U."/>
            <person name="Ruckert C."/>
            <person name="Wolfel R."/>
            <person name="Grass G."/>
        </authorList>
    </citation>
    <scope>NUCLEOTIDE SEQUENCE [LARGE SCALE GENOMIC DNA]</scope>
    <source>
        <strain evidence="2 3">7539</strain>
    </source>
</reference>
<keyword evidence="2" id="KW-0808">Transferase</keyword>
<dbReference type="InterPro" id="IPR002575">
    <property type="entry name" value="Aminoglycoside_PTrfase"/>
</dbReference>